<dbReference type="GO" id="GO:0006298">
    <property type="term" value="P:mismatch repair"/>
    <property type="evidence" value="ECO:0007669"/>
    <property type="project" value="InterPro"/>
</dbReference>
<sequence length="182" mass="20155">MAGQVLDTYIIVEQGDRILLIDKHAAHERMWFDRLKAEDYDPMAQQLLSPVIVTPPAEEYAALLRSLPLLRRFGFEAEDFGGALIVRQAPFDLAAGEIEDTLCQLAGKLLSGRLADPSAARDELLHTMACKAAIKGGQKNGPQELFVVARAVMEEGVKYCPHGRPVAIELTRGQLEKQFKRT</sequence>
<dbReference type="SUPFAM" id="SSF118116">
    <property type="entry name" value="DNA mismatch repair protein MutL"/>
    <property type="match status" value="1"/>
</dbReference>
<evidence type="ECO:0000259" key="1">
    <source>
        <dbReference type="SMART" id="SM00853"/>
    </source>
</evidence>
<organism evidence="2">
    <name type="scientific">bioreactor metagenome</name>
    <dbReference type="NCBI Taxonomy" id="1076179"/>
    <lineage>
        <taxon>unclassified sequences</taxon>
        <taxon>metagenomes</taxon>
        <taxon>ecological metagenomes</taxon>
    </lineage>
</organism>
<name>A0A645HUD7_9ZZZZ</name>
<dbReference type="InterPro" id="IPR037198">
    <property type="entry name" value="MutL_C_sf"/>
</dbReference>
<gene>
    <name evidence="2" type="primary">mutL_45</name>
    <name evidence="2" type="ORF">SDC9_190222</name>
</gene>
<dbReference type="Pfam" id="PF08676">
    <property type="entry name" value="MutL_C"/>
    <property type="match status" value="1"/>
</dbReference>
<dbReference type="InterPro" id="IPR042121">
    <property type="entry name" value="MutL_C_regsub"/>
</dbReference>
<dbReference type="EMBL" id="VSSQ01100549">
    <property type="protein sequence ID" value="MPN42665.1"/>
    <property type="molecule type" value="Genomic_DNA"/>
</dbReference>
<dbReference type="InterPro" id="IPR042120">
    <property type="entry name" value="MutL_C_dimsub"/>
</dbReference>
<accession>A0A645HUD7</accession>
<feature type="domain" description="MutL C-terminal dimerisation" evidence="1">
    <location>
        <begin position="1"/>
        <end position="140"/>
    </location>
</feature>
<dbReference type="SMART" id="SM00853">
    <property type="entry name" value="MutL_C"/>
    <property type="match status" value="1"/>
</dbReference>
<dbReference type="GO" id="GO:0005524">
    <property type="term" value="F:ATP binding"/>
    <property type="evidence" value="ECO:0007669"/>
    <property type="project" value="InterPro"/>
</dbReference>
<dbReference type="Gene3D" id="3.30.1370.100">
    <property type="entry name" value="MutL, C-terminal domain, regulatory subdomain"/>
    <property type="match status" value="1"/>
</dbReference>
<comment type="caution">
    <text evidence="2">The sequence shown here is derived from an EMBL/GenBank/DDBJ whole genome shotgun (WGS) entry which is preliminary data.</text>
</comment>
<dbReference type="Gene3D" id="3.30.1540.20">
    <property type="entry name" value="MutL, C-terminal domain, dimerisation subdomain"/>
    <property type="match status" value="1"/>
</dbReference>
<protein>
    <submittedName>
        <fullName evidence="2">DNA mismatch repair protein MutL</fullName>
    </submittedName>
</protein>
<dbReference type="AlphaFoldDB" id="A0A645HUD7"/>
<dbReference type="InterPro" id="IPR014790">
    <property type="entry name" value="MutL_C"/>
</dbReference>
<evidence type="ECO:0000313" key="2">
    <source>
        <dbReference type="EMBL" id="MPN42665.1"/>
    </source>
</evidence>
<reference evidence="2" key="1">
    <citation type="submission" date="2019-08" db="EMBL/GenBank/DDBJ databases">
        <authorList>
            <person name="Kucharzyk K."/>
            <person name="Murdoch R.W."/>
            <person name="Higgins S."/>
            <person name="Loffler F."/>
        </authorList>
    </citation>
    <scope>NUCLEOTIDE SEQUENCE</scope>
</reference>
<proteinExistence type="predicted"/>